<organism evidence="2 3">
    <name type="scientific">Halonotius pteroides</name>
    <dbReference type="NCBI Taxonomy" id="268735"/>
    <lineage>
        <taxon>Archaea</taxon>
        <taxon>Methanobacteriati</taxon>
        <taxon>Methanobacteriota</taxon>
        <taxon>Stenosarchaea group</taxon>
        <taxon>Halobacteria</taxon>
        <taxon>Halobacteriales</taxon>
        <taxon>Haloferacaceae</taxon>
        <taxon>Halonotius</taxon>
    </lineage>
</organism>
<dbReference type="Pfam" id="PF23455">
    <property type="entry name" value="DUF7129"/>
    <property type="match status" value="1"/>
</dbReference>
<accession>A0A3A6Q1T6</accession>
<sequence length="51" mass="5442">MPQGNDVEHANDPESASTYECLRCGAIGESDAHPNTCECGGQFTNRAKSLE</sequence>
<protein>
    <recommendedName>
        <fullName evidence="1">DUF7129 domain-containing protein</fullName>
    </recommendedName>
</protein>
<reference evidence="2 3" key="1">
    <citation type="submission" date="2018-06" db="EMBL/GenBank/DDBJ databases">
        <title>Halonotius sp. F13-13 a new haloarchaeeon isolated from a solar saltern from Isla Cristina, Huelva, Spain.</title>
        <authorList>
            <person name="Duran-Viseras A."/>
            <person name="Sanchez-Porro C."/>
            <person name="Ventosa A."/>
        </authorList>
    </citation>
    <scope>NUCLEOTIDE SEQUENCE [LARGE SCALE GENOMIC DNA]</scope>
    <source>
        <strain evidence="2 3">CECT 7525</strain>
    </source>
</reference>
<dbReference type="NCBIfam" id="NF033497">
    <property type="entry name" value="rubre_like_arch"/>
    <property type="match status" value="1"/>
</dbReference>
<name>A0A3A6Q1T6_9EURY</name>
<proteinExistence type="predicted"/>
<keyword evidence="3" id="KW-1185">Reference proteome</keyword>
<dbReference type="AlphaFoldDB" id="A0A3A6Q1T6"/>
<gene>
    <name evidence="2" type="ORF">DP106_08395</name>
</gene>
<evidence type="ECO:0000313" key="3">
    <source>
        <dbReference type="Proteomes" id="UP000281564"/>
    </source>
</evidence>
<dbReference type="Proteomes" id="UP000281564">
    <property type="component" value="Unassembled WGS sequence"/>
</dbReference>
<dbReference type="EMBL" id="QMDW01000010">
    <property type="protein sequence ID" value="RJX49479.1"/>
    <property type="molecule type" value="Genomic_DNA"/>
</dbReference>
<dbReference type="InterPro" id="IPR055553">
    <property type="entry name" value="DUF7129"/>
</dbReference>
<evidence type="ECO:0000259" key="1">
    <source>
        <dbReference type="Pfam" id="PF23455"/>
    </source>
</evidence>
<feature type="domain" description="DUF7129" evidence="1">
    <location>
        <begin position="15"/>
        <end position="47"/>
    </location>
</feature>
<evidence type="ECO:0000313" key="2">
    <source>
        <dbReference type="EMBL" id="RJX49479.1"/>
    </source>
</evidence>
<dbReference type="OrthoDB" id="280213at2157"/>
<comment type="caution">
    <text evidence="2">The sequence shown here is derived from an EMBL/GenBank/DDBJ whole genome shotgun (WGS) entry which is preliminary data.</text>
</comment>